<dbReference type="RefSeq" id="WP_009527499.1">
    <property type="nucleotide sequence ID" value="NZ_JH815225.1"/>
</dbReference>
<evidence type="ECO:0000256" key="2">
    <source>
        <dbReference type="ARBA" id="ARBA00022448"/>
    </source>
</evidence>
<feature type="transmembrane region" description="Helical" evidence="9">
    <location>
        <begin position="12"/>
        <end position="35"/>
    </location>
</feature>
<dbReference type="Pfam" id="PF04290">
    <property type="entry name" value="DctQ"/>
    <property type="match status" value="1"/>
</dbReference>
<sequence length="166" mass="18792">MKTKNKLISILSNIDIIVAGVMLVILIVLTFAGVIWRRFFNAPFTWMEEVQLACLVWIVFGAGGAAFRTGNHVAIEMVVDLMPKKLQKFMTIFISIIVVAVIGYLFKQSLGFVELFIKSLRATSILNIPFWLIYGIAPISYILMIISYFYALVYNVESEVKEAINE</sequence>
<protein>
    <recommendedName>
        <fullName evidence="10">Tripartite ATP-independent periplasmic transporters DctQ component domain-containing protein</fullName>
    </recommendedName>
</protein>
<reference evidence="11 12" key="1">
    <citation type="submission" date="2012-05" db="EMBL/GenBank/DDBJ databases">
        <title>The Genome Sequence of Eubacteriaceae bacterium CM2.</title>
        <authorList>
            <consortium name="The Broad Institute Genome Sequencing Platform"/>
            <person name="Earl A."/>
            <person name="Ward D."/>
            <person name="Feldgarden M."/>
            <person name="Gevers D."/>
            <person name="Sizova M."/>
            <person name="Hazen A."/>
            <person name="Epstein S."/>
            <person name="Walker B."/>
            <person name="Young S.K."/>
            <person name="Zeng Q."/>
            <person name="Gargeya S."/>
            <person name="Fitzgerald M."/>
            <person name="Haas B."/>
            <person name="Abouelleil A."/>
            <person name="Alvarado L."/>
            <person name="Arachchi H.M."/>
            <person name="Berlin A."/>
            <person name="Chapman S.B."/>
            <person name="Goldberg J."/>
            <person name="Griggs A."/>
            <person name="Gujja S."/>
            <person name="Hansen M."/>
            <person name="Howarth C."/>
            <person name="Imamovic A."/>
            <person name="Larimer J."/>
            <person name="McCowen C."/>
            <person name="Montmayeur A."/>
            <person name="Murphy C."/>
            <person name="Neiman D."/>
            <person name="Pearson M."/>
            <person name="Priest M."/>
            <person name="Roberts A."/>
            <person name="Saif S."/>
            <person name="Shea T."/>
            <person name="Sisk P."/>
            <person name="Sykes S."/>
            <person name="Wortman J."/>
            <person name="Nusbaum C."/>
            <person name="Birren B."/>
        </authorList>
    </citation>
    <scope>NUCLEOTIDE SEQUENCE [LARGE SCALE GENOMIC DNA]</scope>
    <source>
        <strain evidence="11 12">CM2</strain>
    </source>
</reference>
<proteinExistence type="inferred from homology"/>
<evidence type="ECO:0000313" key="11">
    <source>
        <dbReference type="EMBL" id="EHL16650.1"/>
    </source>
</evidence>
<evidence type="ECO:0000313" key="12">
    <source>
        <dbReference type="Proteomes" id="UP000017818"/>
    </source>
</evidence>
<dbReference type="GO" id="GO:0015740">
    <property type="term" value="P:C4-dicarboxylate transport"/>
    <property type="evidence" value="ECO:0007669"/>
    <property type="project" value="TreeGrafter"/>
</dbReference>
<dbReference type="PANTHER" id="PTHR35011:SF2">
    <property type="entry name" value="2,3-DIKETO-L-GULONATE TRAP TRANSPORTER SMALL PERMEASE PROTEIN YIAM"/>
    <property type="match status" value="1"/>
</dbReference>
<feature type="domain" description="Tripartite ATP-independent periplasmic transporters DctQ component" evidence="10">
    <location>
        <begin position="26"/>
        <end position="155"/>
    </location>
</feature>
<comment type="caution">
    <text evidence="11">The sequence shown here is derived from an EMBL/GenBank/DDBJ whole genome shotgun (WGS) entry which is preliminary data.</text>
</comment>
<evidence type="ECO:0000259" key="10">
    <source>
        <dbReference type="Pfam" id="PF04290"/>
    </source>
</evidence>
<dbReference type="EMBL" id="AFZF02000008">
    <property type="protein sequence ID" value="EHL16650.1"/>
    <property type="molecule type" value="Genomic_DNA"/>
</dbReference>
<feature type="transmembrane region" description="Helical" evidence="9">
    <location>
        <begin position="50"/>
        <end position="68"/>
    </location>
</feature>
<keyword evidence="2" id="KW-0813">Transport</keyword>
<keyword evidence="4" id="KW-0997">Cell inner membrane</keyword>
<keyword evidence="7 9" id="KW-0472">Membrane</keyword>
<keyword evidence="5 9" id="KW-0812">Transmembrane</keyword>
<gene>
    <name evidence="11" type="ORF">HMPREF9630_01849</name>
</gene>
<evidence type="ECO:0000256" key="4">
    <source>
        <dbReference type="ARBA" id="ARBA00022519"/>
    </source>
</evidence>
<evidence type="ECO:0000256" key="8">
    <source>
        <dbReference type="ARBA" id="ARBA00038436"/>
    </source>
</evidence>
<dbReference type="PANTHER" id="PTHR35011">
    <property type="entry name" value="2,3-DIKETO-L-GULONATE TRAP TRANSPORTER SMALL PERMEASE PROTEIN YIAM"/>
    <property type="match status" value="1"/>
</dbReference>
<accession>V9HP26</accession>
<feature type="transmembrane region" description="Helical" evidence="9">
    <location>
        <begin position="89"/>
        <end position="106"/>
    </location>
</feature>
<dbReference type="GO" id="GO:0022857">
    <property type="term" value="F:transmembrane transporter activity"/>
    <property type="evidence" value="ECO:0007669"/>
    <property type="project" value="TreeGrafter"/>
</dbReference>
<dbReference type="InterPro" id="IPR055348">
    <property type="entry name" value="DctQ"/>
</dbReference>
<dbReference type="InterPro" id="IPR007387">
    <property type="entry name" value="TRAP_DctQ"/>
</dbReference>
<keyword evidence="6 9" id="KW-1133">Transmembrane helix</keyword>
<evidence type="ECO:0000256" key="6">
    <source>
        <dbReference type="ARBA" id="ARBA00022989"/>
    </source>
</evidence>
<comment type="similarity">
    <text evidence="8">Belongs to the TRAP transporter small permease family.</text>
</comment>
<dbReference type="PATRIC" id="fig|796939.3.peg.1369"/>
<dbReference type="Proteomes" id="UP000017818">
    <property type="component" value="Unassembled WGS sequence"/>
</dbReference>
<evidence type="ECO:0000256" key="5">
    <source>
        <dbReference type="ARBA" id="ARBA00022692"/>
    </source>
</evidence>
<dbReference type="GO" id="GO:0005886">
    <property type="term" value="C:plasma membrane"/>
    <property type="evidence" value="ECO:0007669"/>
    <property type="project" value="UniProtKB-SubCell"/>
</dbReference>
<comment type="subcellular location">
    <subcellularLocation>
        <location evidence="1">Cell inner membrane</location>
        <topology evidence="1">Multi-pass membrane protein</topology>
    </subcellularLocation>
</comment>
<name>V9HP26_9FIRM</name>
<dbReference type="AlphaFoldDB" id="V9HP26"/>
<dbReference type="HOGENOM" id="CLU_086356_3_3_9"/>
<dbReference type="OrthoDB" id="45144at2"/>
<evidence type="ECO:0000256" key="3">
    <source>
        <dbReference type="ARBA" id="ARBA00022475"/>
    </source>
</evidence>
<organism evidence="11 12">
    <name type="scientific">Peptoanaerobacter stomatis</name>
    <dbReference type="NCBI Taxonomy" id="796937"/>
    <lineage>
        <taxon>Bacteria</taxon>
        <taxon>Bacillati</taxon>
        <taxon>Bacillota</taxon>
        <taxon>Clostridia</taxon>
        <taxon>Peptostreptococcales</taxon>
        <taxon>Filifactoraceae</taxon>
        <taxon>Peptoanaerobacter</taxon>
    </lineage>
</organism>
<evidence type="ECO:0000256" key="9">
    <source>
        <dbReference type="SAM" id="Phobius"/>
    </source>
</evidence>
<evidence type="ECO:0000256" key="7">
    <source>
        <dbReference type="ARBA" id="ARBA00023136"/>
    </source>
</evidence>
<evidence type="ECO:0000256" key="1">
    <source>
        <dbReference type="ARBA" id="ARBA00004429"/>
    </source>
</evidence>
<feature type="transmembrane region" description="Helical" evidence="9">
    <location>
        <begin position="126"/>
        <end position="151"/>
    </location>
</feature>
<keyword evidence="3" id="KW-1003">Cell membrane</keyword>